<keyword evidence="3" id="KW-1185">Reference proteome</keyword>
<evidence type="ECO:0000313" key="3">
    <source>
        <dbReference type="Proteomes" id="UP000306416"/>
    </source>
</evidence>
<dbReference type="RefSeq" id="WP_135868305.1">
    <property type="nucleotide sequence ID" value="NZ_SRSC01000001.1"/>
</dbReference>
<dbReference type="PROSITE" id="PS51257">
    <property type="entry name" value="PROKAR_LIPOPROTEIN"/>
    <property type="match status" value="1"/>
</dbReference>
<protein>
    <recommendedName>
        <fullName evidence="4">Penicillin-binding protein activator LpoB</fullName>
    </recommendedName>
</protein>
<dbReference type="Proteomes" id="UP000306416">
    <property type="component" value="Unassembled WGS sequence"/>
</dbReference>
<accession>A0A4S1CJU1</accession>
<keyword evidence="1" id="KW-0732">Signal</keyword>
<feature type="chain" id="PRO_5020814573" description="Penicillin-binding protein activator LpoB" evidence="1">
    <location>
        <begin position="20"/>
        <end position="220"/>
    </location>
</feature>
<sequence length="220" mass="23773">MLRVVLLLTVVLMAGCASRVPVAVNHPLTTQKKAKAAHHWDVLADDIARQTQVAVSRPGNALKDQELYIQPGGKTAFDHAFRNFLITRLVNRGVAVTSDAAKGKGVSYETQLVRHESSRYTHVPGTLTALTAGIWVVRDIAGDASSAIPATIGIAGLADYALGLYAGEATHTELVVTTTIMDQSRYLFRKTDIYYIEDDDVDLFAEVSEGPVKQLGVVGR</sequence>
<evidence type="ECO:0008006" key="4">
    <source>
        <dbReference type="Google" id="ProtNLM"/>
    </source>
</evidence>
<evidence type="ECO:0000313" key="2">
    <source>
        <dbReference type="EMBL" id="TGU73961.1"/>
    </source>
</evidence>
<name>A0A4S1CJU1_9BACT</name>
<organism evidence="2 3">
    <name type="scientific">Geomonas terrae</name>
    <dbReference type="NCBI Taxonomy" id="2562681"/>
    <lineage>
        <taxon>Bacteria</taxon>
        <taxon>Pseudomonadati</taxon>
        <taxon>Thermodesulfobacteriota</taxon>
        <taxon>Desulfuromonadia</taxon>
        <taxon>Geobacterales</taxon>
        <taxon>Geobacteraceae</taxon>
        <taxon>Geomonas</taxon>
    </lineage>
</organism>
<comment type="caution">
    <text evidence="2">The sequence shown here is derived from an EMBL/GenBank/DDBJ whole genome shotgun (WGS) entry which is preliminary data.</text>
</comment>
<dbReference type="AlphaFoldDB" id="A0A4S1CJU1"/>
<dbReference type="EMBL" id="SRSC01000001">
    <property type="protein sequence ID" value="TGU73961.1"/>
    <property type="molecule type" value="Genomic_DNA"/>
</dbReference>
<feature type="signal peptide" evidence="1">
    <location>
        <begin position="1"/>
        <end position="19"/>
    </location>
</feature>
<gene>
    <name evidence="2" type="ORF">E4633_00360</name>
</gene>
<evidence type="ECO:0000256" key="1">
    <source>
        <dbReference type="SAM" id="SignalP"/>
    </source>
</evidence>
<reference evidence="2 3" key="1">
    <citation type="submission" date="2019-04" db="EMBL/GenBank/DDBJ databases">
        <title>Geobacter oryzae sp. nov., ferric-reducing bacteria isolated from paddy soil.</title>
        <authorList>
            <person name="Xu Z."/>
            <person name="Masuda Y."/>
            <person name="Itoh H."/>
            <person name="Senoo K."/>
        </authorList>
    </citation>
    <scope>NUCLEOTIDE SEQUENCE [LARGE SCALE GENOMIC DNA]</scope>
    <source>
        <strain evidence="2 3">Red111</strain>
    </source>
</reference>
<proteinExistence type="predicted"/>